<gene>
    <name evidence="1" type="ORF">GCM10017559_05750</name>
</gene>
<keyword evidence="1" id="KW-0808">Transferase</keyword>
<dbReference type="GO" id="GO:0016874">
    <property type="term" value="F:ligase activity"/>
    <property type="evidence" value="ECO:0007669"/>
    <property type="project" value="UniProtKB-KW"/>
</dbReference>
<dbReference type="Pfam" id="PF13563">
    <property type="entry name" value="2_5_RNA_ligase2"/>
    <property type="match status" value="1"/>
</dbReference>
<reference evidence="2" key="1">
    <citation type="journal article" date="2019" name="Int. J. Syst. Evol. Microbiol.">
        <title>The Global Catalogue of Microorganisms (GCM) 10K type strain sequencing project: providing services to taxonomists for standard genome sequencing and annotation.</title>
        <authorList>
            <consortium name="The Broad Institute Genomics Platform"/>
            <consortium name="The Broad Institute Genome Sequencing Center for Infectious Disease"/>
            <person name="Wu L."/>
            <person name="Ma J."/>
        </authorList>
    </citation>
    <scope>NUCLEOTIDE SEQUENCE [LARGE SCALE GENOMIC DNA]</scope>
    <source>
        <strain evidence="2">JCM 3106</strain>
    </source>
</reference>
<dbReference type="EMBL" id="BAAAWD010000003">
    <property type="protein sequence ID" value="GAA2988720.1"/>
    <property type="molecule type" value="Genomic_DNA"/>
</dbReference>
<keyword evidence="1" id="KW-0436">Ligase</keyword>
<keyword evidence="1" id="KW-0418">Kinase</keyword>
<name>A0ABN3XR02_9ACTN</name>
<organism evidence="1 2">
    <name type="scientific">Streptosporangium longisporum</name>
    <dbReference type="NCBI Taxonomy" id="46187"/>
    <lineage>
        <taxon>Bacteria</taxon>
        <taxon>Bacillati</taxon>
        <taxon>Actinomycetota</taxon>
        <taxon>Actinomycetes</taxon>
        <taxon>Streptosporangiales</taxon>
        <taxon>Streptosporangiaceae</taxon>
        <taxon>Streptosporangium</taxon>
    </lineage>
</organism>
<dbReference type="SUPFAM" id="SSF55144">
    <property type="entry name" value="LigT-like"/>
    <property type="match status" value="1"/>
</dbReference>
<evidence type="ECO:0000313" key="1">
    <source>
        <dbReference type="EMBL" id="GAA2988720.1"/>
    </source>
</evidence>
<accession>A0ABN3XR02</accession>
<dbReference type="GO" id="GO:0016301">
    <property type="term" value="F:kinase activity"/>
    <property type="evidence" value="ECO:0007669"/>
    <property type="project" value="UniProtKB-KW"/>
</dbReference>
<sequence length="174" mass="18348">MHTIELICDDMLDSAVRAAWDRLAAEGLPGQARHPHPTNRPHLTLAVCERLPPDAPAAFAEAFGDLPVPARLGPLLLFAGRARVLAWGVVPDARLLAVHAGVWRVLGGSCGGNPLHAPGRWLPHVTLARNLDAATRAQAVTVLDGLAEATGAFSGARSYDGALRTTVPLVRPYG</sequence>
<evidence type="ECO:0000313" key="2">
    <source>
        <dbReference type="Proteomes" id="UP001499930"/>
    </source>
</evidence>
<dbReference type="Proteomes" id="UP001499930">
    <property type="component" value="Unassembled WGS sequence"/>
</dbReference>
<dbReference type="Gene3D" id="3.90.1140.10">
    <property type="entry name" value="Cyclic phosphodiesterase"/>
    <property type="match status" value="1"/>
</dbReference>
<dbReference type="InterPro" id="IPR009097">
    <property type="entry name" value="Cyclic_Pdiesterase"/>
</dbReference>
<proteinExistence type="predicted"/>
<comment type="caution">
    <text evidence="1">The sequence shown here is derived from an EMBL/GenBank/DDBJ whole genome shotgun (WGS) entry which is preliminary data.</text>
</comment>
<protein>
    <submittedName>
        <fullName evidence="1">2'-5' RNA ligase family protein</fullName>
    </submittedName>
</protein>
<dbReference type="RefSeq" id="WP_344887781.1">
    <property type="nucleotide sequence ID" value="NZ_BAAAWD010000003.1"/>
</dbReference>
<keyword evidence="2" id="KW-1185">Reference proteome</keyword>